<organism evidence="13 14">
    <name type="scientific">Pseudokineococcus basanitobsidens</name>
    <dbReference type="NCBI Taxonomy" id="1926649"/>
    <lineage>
        <taxon>Bacteria</taxon>
        <taxon>Bacillati</taxon>
        <taxon>Actinomycetota</taxon>
        <taxon>Actinomycetes</taxon>
        <taxon>Kineosporiales</taxon>
        <taxon>Kineosporiaceae</taxon>
        <taxon>Pseudokineococcus</taxon>
    </lineage>
</organism>
<dbReference type="PANTHER" id="PTHR43014:SF2">
    <property type="entry name" value="MERCURIC REDUCTASE"/>
    <property type="match status" value="1"/>
</dbReference>
<dbReference type="Proteomes" id="UP001387100">
    <property type="component" value="Unassembled WGS sequence"/>
</dbReference>
<feature type="compositionally biased region" description="Low complexity" evidence="10">
    <location>
        <begin position="8"/>
        <end position="33"/>
    </location>
</feature>
<dbReference type="InterPro" id="IPR016156">
    <property type="entry name" value="FAD/NAD-linked_Rdtase_dimer_sf"/>
</dbReference>
<comment type="caution">
    <text evidence="13">The sequence shown here is derived from an EMBL/GenBank/DDBJ whole genome shotgun (WGS) entry which is preliminary data.</text>
</comment>
<name>A0ABU8RL01_9ACTN</name>
<dbReference type="PROSITE" id="PS00076">
    <property type="entry name" value="PYRIDINE_REDOX_1"/>
    <property type="match status" value="1"/>
</dbReference>
<dbReference type="Pfam" id="PF07992">
    <property type="entry name" value="Pyr_redox_2"/>
    <property type="match status" value="1"/>
</dbReference>
<dbReference type="PRINTS" id="PR00368">
    <property type="entry name" value="FADPNR"/>
</dbReference>
<dbReference type="PIRSF" id="PIRSF000350">
    <property type="entry name" value="Mercury_reductase_MerA"/>
    <property type="match status" value="1"/>
</dbReference>
<keyword evidence="4 9" id="KW-0274">FAD</keyword>
<feature type="domain" description="FAD/NAD(P)-binding" evidence="12">
    <location>
        <begin position="46"/>
        <end position="349"/>
    </location>
</feature>
<keyword evidence="8 9" id="KW-0676">Redox-active center</keyword>
<evidence type="ECO:0000256" key="3">
    <source>
        <dbReference type="ARBA" id="ARBA00022630"/>
    </source>
</evidence>
<dbReference type="InterPro" id="IPR001100">
    <property type="entry name" value="Pyr_nuc-diS_OxRdtase"/>
</dbReference>
<evidence type="ECO:0000256" key="10">
    <source>
        <dbReference type="SAM" id="MobiDB-lite"/>
    </source>
</evidence>
<evidence type="ECO:0000256" key="2">
    <source>
        <dbReference type="ARBA" id="ARBA00007532"/>
    </source>
</evidence>
<evidence type="ECO:0000256" key="4">
    <source>
        <dbReference type="ARBA" id="ARBA00022827"/>
    </source>
</evidence>
<comment type="similarity">
    <text evidence="2 9">Belongs to the class-I pyridine nucleotide-disulfide oxidoreductase family.</text>
</comment>
<proteinExistence type="inferred from homology"/>
<evidence type="ECO:0000256" key="5">
    <source>
        <dbReference type="ARBA" id="ARBA00022857"/>
    </source>
</evidence>
<dbReference type="InterPro" id="IPR023753">
    <property type="entry name" value="FAD/NAD-binding_dom"/>
</dbReference>
<evidence type="ECO:0000313" key="14">
    <source>
        <dbReference type="Proteomes" id="UP001387100"/>
    </source>
</evidence>
<comment type="cofactor">
    <cofactor evidence="1">
        <name>FAD</name>
        <dbReference type="ChEBI" id="CHEBI:57692"/>
    </cofactor>
</comment>
<reference evidence="13 14" key="1">
    <citation type="journal article" date="2017" name="Int. J. Syst. Evol. Microbiol.">
        <title>Pseudokineococcus basanitobsidens sp. nov., isolated from volcanic rock.</title>
        <authorList>
            <person name="Lee D.W."/>
            <person name="Park M.Y."/>
            <person name="Kim J.J."/>
            <person name="Kim B.S."/>
        </authorList>
    </citation>
    <scope>NUCLEOTIDE SEQUENCE [LARGE SCALE GENOMIC DNA]</scope>
    <source>
        <strain evidence="13 14">DSM 103726</strain>
    </source>
</reference>
<dbReference type="InterPro" id="IPR012999">
    <property type="entry name" value="Pyr_OxRdtase_I_AS"/>
</dbReference>
<keyword evidence="14" id="KW-1185">Reference proteome</keyword>
<feature type="region of interest" description="Disordered" evidence="10">
    <location>
        <begin position="1"/>
        <end position="35"/>
    </location>
</feature>
<evidence type="ECO:0000259" key="12">
    <source>
        <dbReference type="Pfam" id="PF07992"/>
    </source>
</evidence>
<dbReference type="EMBL" id="JBBIAA010000011">
    <property type="protein sequence ID" value="MEJ5945777.1"/>
    <property type="molecule type" value="Genomic_DNA"/>
</dbReference>
<protein>
    <submittedName>
        <fullName evidence="13">FAD-dependent oxidoreductase</fullName>
    </submittedName>
</protein>
<gene>
    <name evidence="13" type="ORF">WDZ17_10790</name>
</gene>
<evidence type="ECO:0000313" key="13">
    <source>
        <dbReference type="EMBL" id="MEJ5945777.1"/>
    </source>
</evidence>
<dbReference type="SUPFAM" id="SSF51905">
    <property type="entry name" value="FAD/NAD(P)-binding domain"/>
    <property type="match status" value="1"/>
</dbReference>
<keyword evidence="6 9" id="KW-0560">Oxidoreductase</keyword>
<dbReference type="InterPro" id="IPR004099">
    <property type="entry name" value="Pyr_nucl-diS_OxRdtase_dimer"/>
</dbReference>
<evidence type="ECO:0000259" key="11">
    <source>
        <dbReference type="Pfam" id="PF02852"/>
    </source>
</evidence>
<sequence>MTKDRTTDGAATDGAATDGTAGADPAGATWPAGSHLTDADAATTWDLLVVGGGTAGLTGAQSAALLGARVLLVERDRTGGECLWSGCVPSKALLAAASAAADARRAHRLGVRAEVEVDFPVVMAHVRAAVTAIQPVDAPQALEAAGVRTVRGTVTFTGPATATVDGREVRFAQALLATGSRPAPLDLPGADGVAALTADDVWDLAELPGRLAVLGGGTTGTELAQGFARLGAHVTVVEAGAHLLPAEDADAAAVVTAALRADGVDVRTGVRATSVRPGEDGAGALVLDDGAQVPFDRLLLAGPRRPLVDGLGLVEAGVRRVDGRLVLDGLRTTNPRVWAAGDVTGEDLYTHTAGVRGSDAAINAVLGLPRRPGAVVPRVTFTDPELAAVGEPTGTLANGTPRAGTARTGRRLLELRHDHVDRAVAEGRSEGFTRLVVDRRNRVRGATVVGPRAGEVLAELTAAVLDGTTTSALVARTHPYPTYGDGPWNAAIADYRGRLGTPAVRAVTRTVVAARRWVRSRKA</sequence>
<evidence type="ECO:0000256" key="7">
    <source>
        <dbReference type="ARBA" id="ARBA00023157"/>
    </source>
</evidence>
<dbReference type="PRINTS" id="PR00411">
    <property type="entry name" value="PNDRDTASEI"/>
</dbReference>
<dbReference type="Gene3D" id="3.30.390.30">
    <property type="match status" value="1"/>
</dbReference>
<evidence type="ECO:0000256" key="1">
    <source>
        <dbReference type="ARBA" id="ARBA00001974"/>
    </source>
</evidence>
<evidence type="ECO:0000256" key="9">
    <source>
        <dbReference type="RuleBase" id="RU003691"/>
    </source>
</evidence>
<dbReference type="Gene3D" id="3.50.50.60">
    <property type="entry name" value="FAD/NAD(P)-binding domain"/>
    <property type="match status" value="2"/>
</dbReference>
<evidence type="ECO:0000256" key="8">
    <source>
        <dbReference type="ARBA" id="ARBA00023284"/>
    </source>
</evidence>
<keyword evidence="3 9" id="KW-0285">Flavoprotein</keyword>
<dbReference type="PANTHER" id="PTHR43014">
    <property type="entry name" value="MERCURIC REDUCTASE"/>
    <property type="match status" value="1"/>
</dbReference>
<feature type="domain" description="Pyridine nucleotide-disulphide oxidoreductase dimerisation" evidence="11">
    <location>
        <begin position="376"/>
        <end position="489"/>
    </location>
</feature>
<dbReference type="InterPro" id="IPR036188">
    <property type="entry name" value="FAD/NAD-bd_sf"/>
</dbReference>
<accession>A0ABU8RL01</accession>
<keyword evidence="7" id="KW-1015">Disulfide bond</keyword>
<dbReference type="SUPFAM" id="SSF55424">
    <property type="entry name" value="FAD/NAD-linked reductases, dimerisation (C-terminal) domain"/>
    <property type="match status" value="1"/>
</dbReference>
<evidence type="ECO:0000256" key="6">
    <source>
        <dbReference type="ARBA" id="ARBA00023002"/>
    </source>
</evidence>
<keyword evidence="5" id="KW-0521">NADP</keyword>
<dbReference type="Pfam" id="PF02852">
    <property type="entry name" value="Pyr_redox_dim"/>
    <property type="match status" value="1"/>
</dbReference>